<dbReference type="Proteomes" id="UP000286641">
    <property type="component" value="Unplaced"/>
</dbReference>
<gene>
    <name evidence="3" type="primary">LOC112840426</name>
</gene>
<keyword evidence="2" id="KW-1185">Reference proteome</keyword>
<name>A0A3Q7QV32_CALUR</name>
<reference evidence="3" key="2">
    <citation type="submission" date="2025-08" db="UniProtKB">
        <authorList>
            <consortium name="RefSeq"/>
        </authorList>
    </citation>
    <scope>IDENTIFICATION</scope>
    <source>
        <tissue evidence="3">Blood</tissue>
    </source>
</reference>
<feature type="compositionally biased region" description="Basic and acidic residues" evidence="1">
    <location>
        <begin position="964"/>
        <end position="977"/>
    </location>
</feature>
<evidence type="ECO:0000313" key="3">
    <source>
        <dbReference type="RefSeq" id="XP_025749619.1"/>
    </source>
</evidence>
<feature type="region of interest" description="Disordered" evidence="1">
    <location>
        <begin position="1"/>
        <end position="29"/>
    </location>
</feature>
<dbReference type="PANTHER" id="PTHR47236:SF5">
    <property type="entry name" value="GENE, 32742-RELATED"/>
    <property type="match status" value="1"/>
</dbReference>
<dbReference type="PANTHER" id="PTHR47236">
    <property type="entry name" value="GENE, 32742-RELATED-RELATED"/>
    <property type="match status" value="1"/>
</dbReference>
<organism evidence="2 3">
    <name type="scientific">Callorhinus ursinus</name>
    <name type="common">Northern fur seal</name>
    <dbReference type="NCBI Taxonomy" id="34884"/>
    <lineage>
        <taxon>Eukaryota</taxon>
        <taxon>Metazoa</taxon>
        <taxon>Chordata</taxon>
        <taxon>Craniata</taxon>
        <taxon>Vertebrata</taxon>
        <taxon>Euteleostomi</taxon>
        <taxon>Mammalia</taxon>
        <taxon>Eutheria</taxon>
        <taxon>Laurasiatheria</taxon>
        <taxon>Carnivora</taxon>
        <taxon>Caniformia</taxon>
        <taxon>Pinnipedia</taxon>
        <taxon>Otariidae</taxon>
        <taxon>Callorhinus</taxon>
    </lineage>
</organism>
<evidence type="ECO:0000256" key="1">
    <source>
        <dbReference type="SAM" id="MobiDB-lite"/>
    </source>
</evidence>
<sequence length="993" mass="107484">MAARRLLKRQAASGPAKSSQAGPNPEGEVPQLEAALGRLSQAVLQEGHRLKAWGVLGTGTGAELLRPAGPQGDAQDIRVNSVTGLMVPGPNCAMLPASGHAGSIPPGYFIHPDTGKVLPEAGNLGYDLQGATLVPTTDFSSGGVRTSEAAILPYVPYPTCPATGSPPAPHLPVLQPSRTSQLGALMTDPATGIEVPVLAVTLHPQTRQWLTLGGTYCNPLTKTLAPLELGGPMEDTVTGSISPILGVGLDENTGQVLALGGLRDASGSLMLPGDSFEEPLSRKTVRLQGASRREGQTVPHMGGSQALLDANVLVAQRRVIAVLQSYRERPGSRTQGLLEAAIKDMRQALGLSLHHALQQARRLERQLGTAEAIVASGGKIGMMCYPGTELWVPVLYGMEIPDPEGSGLMVPILGMETDGNSGDATALAGSMEDADGKGLVPISIGAQAIDPLTGEPGPVIGAQTDPSAGVVVPIVQVLEALPRGVRDPGLLRAAEEARAALESCHLQETERRARALSAHSSPERGLLSQADREEWEQEVQMMLGMQEVLQSLGQTAEKLRQAVGRLRGQEQEMWLQQPRSPSPQIWNRRRKVVEHLSDEFQEVVKERLNFLDRALGHLQYQRELSRLHLLHTQIVASGSPACLENYPGERFYGMIPTSLRARAAACPLLIPFLKSLTAALVGAQGHGPGREDQGPGTDADKADIMCTSPLLSTLKKVGVWSQARKEEAELQRQVHQPLAPKSSLQDVPKPQLMQKEELITVQPTDLSAREFVVYQYGLSVLNLLIPEMHAPEITLQIASHLPAMDASDNAFQGSFFYQSTENALFVGRDSLASAGSFILLLIHCLAHIAAEDFRQDANPAFLRSFYKGLRAYFGEAFLTTLRMSVISWDSKLDQSISAALRDEQPISERERDLLSLLLERKCESCLEPESSEEYIKRNTDLLLFTNMEHFLKSLLTAEQQIPRKARDQHGDEEKRCDLTCQDQDQQLAPRRNN</sequence>
<dbReference type="AlphaFoldDB" id="A0A3Q7QV32"/>
<protein>
    <submittedName>
        <fullName evidence="3">Uncharacterized protein LOC112840426 isoform X2</fullName>
    </submittedName>
</protein>
<feature type="region of interest" description="Disordered" evidence="1">
    <location>
        <begin position="962"/>
        <end position="993"/>
    </location>
</feature>
<reference key="1">
    <citation type="submission" date="2019-01" db="UniProtKB">
        <authorList>
            <consortium name="RefSeq"/>
        </authorList>
    </citation>
    <scope>IDENTIFICATION</scope>
</reference>
<dbReference type="RefSeq" id="XP_025749619.1">
    <property type="nucleotide sequence ID" value="XM_025893834.1"/>
</dbReference>
<evidence type="ECO:0000313" key="2">
    <source>
        <dbReference type="Proteomes" id="UP000286641"/>
    </source>
</evidence>
<accession>A0A3Q7QV32</accession>
<proteinExistence type="predicted"/>